<reference evidence="1 2" key="1">
    <citation type="journal article" date="2014" name="Int. J. Syst. Evol. Microbiol.">
        <title>Complete genome sequence of Corynebacterium casei LMG S-19264T (=DSM 44701T), isolated from a smear-ripened cheese.</title>
        <authorList>
            <consortium name="US DOE Joint Genome Institute (JGI-PGF)"/>
            <person name="Walter F."/>
            <person name="Albersmeier A."/>
            <person name="Kalinowski J."/>
            <person name="Ruckert C."/>
        </authorList>
    </citation>
    <scope>NUCLEOTIDE SEQUENCE [LARGE SCALE GENOMIC DNA]</scope>
    <source>
        <strain evidence="1 2">CGMCC 4.7111</strain>
    </source>
</reference>
<sequence length="315" mass="35417">MSAVKTHRVEEKALIAAPVDVVRQIVVDVEAWPQLHGPAVHAEILESGADGELIQHWSVVDDHTVRTWVSRRRVTGSGDVLFTHEPANAPFATVSGGFRFEEQPDGTTLVRMHHEFTLLEEDEGVASERAESMQRGSQAHLNTLKNAAENADELKRLIISFEDPLFVAGSVEDAYRYLYEADKWPERIPHVIRLELEENTPNIQFFDMDTRSSDGSEHTTRSVRICLPNHKIVYKQTRPPKTLDAHTGHWLFTRTPEGVVVSARHTATIRPEGLHLLGEGMTVDGARKYLRRILSANSMGNLRLSKEYAEQLAGH</sequence>
<dbReference type="CDD" id="cd08861">
    <property type="entry name" value="OtcD1_ARO-CYC_like"/>
    <property type="match status" value="2"/>
</dbReference>
<dbReference type="InterPro" id="IPR019587">
    <property type="entry name" value="Polyketide_cyclase/dehydratase"/>
</dbReference>
<gene>
    <name evidence="1" type="ORF">GCM10011579_053290</name>
</gene>
<dbReference type="Proteomes" id="UP000600365">
    <property type="component" value="Unassembled WGS sequence"/>
</dbReference>
<evidence type="ECO:0000313" key="2">
    <source>
        <dbReference type="Proteomes" id="UP000600365"/>
    </source>
</evidence>
<dbReference type="AlphaFoldDB" id="A0A917Y9N1"/>
<organism evidence="1 2">
    <name type="scientific">Streptomyces albiflavescens</name>
    <dbReference type="NCBI Taxonomy" id="1623582"/>
    <lineage>
        <taxon>Bacteria</taxon>
        <taxon>Bacillati</taxon>
        <taxon>Actinomycetota</taxon>
        <taxon>Actinomycetes</taxon>
        <taxon>Kitasatosporales</taxon>
        <taxon>Streptomycetaceae</taxon>
        <taxon>Streptomyces</taxon>
    </lineage>
</organism>
<keyword evidence="2" id="KW-1185">Reference proteome</keyword>
<dbReference type="Gene3D" id="3.30.530.20">
    <property type="match status" value="2"/>
</dbReference>
<dbReference type="SUPFAM" id="SSF55961">
    <property type="entry name" value="Bet v1-like"/>
    <property type="match status" value="2"/>
</dbReference>
<accession>A0A917Y9N1</accession>
<evidence type="ECO:0000313" key="1">
    <source>
        <dbReference type="EMBL" id="GGN74330.1"/>
    </source>
</evidence>
<protein>
    <submittedName>
        <fullName evidence="1">Actinorhodin polyketide synthase bifunctional cyclase/dehydratase</fullName>
    </submittedName>
</protein>
<dbReference type="Pfam" id="PF10604">
    <property type="entry name" value="Polyketide_cyc2"/>
    <property type="match status" value="1"/>
</dbReference>
<dbReference type="InterPro" id="IPR023393">
    <property type="entry name" value="START-like_dom_sf"/>
</dbReference>
<dbReference type="EMBL" id="BMMM01000010">
    <property type="protein sequence ID" value="GGN74330.1"/>
    <property type="molecule type" value="Genomic_DNA"/>
</dbReference>
<name>A0A917Y9N1_9ACTN</name>
<proteinExistence type="predicted"/>
<comment type="caution">
    <text evidence="1">The sequence shown here is derived from an EMBL/GenBank/DDBJ whole genome shotgun (WGS) entry which is preliminary data.</text>
</comment>